<keyword evidence="4" id="KW-1185">Reference proteome</keyword>
<feature type="region of interest" description="Disordered" evidence="1">
    <location>
        <begin position="21"/>
        <end position="56"/>
    </location>
</feature>
<gene>
    <name evidence="3" type="ORF">Ae201684_014261</name>
</gene>
<evidence type="ECO:0000256" key="1">
    <source>
        <dbReference type="SAM" id="MobiDB-lite"/>
    </source>
</evidence>
<dbReference type="GO" id="GO:0005975">
    <property type="term" value="P:carbohydrate metabolic process"/>
    <property type="evidence" value="ECO:0007669"/>
    <property type="project" value="InterPro"/>
</dbReference>
<keyword evidence="2" id="KW-0732">Signal</keyword>
<feature type="chain" id="PRO_5026059723" description="NodB homology domain-containing protein" evidence="2">
    <location>
        <begin position="23"/>
        <end position="417"/>
    </location>
</feature>
<dbReference type="Proteomes" id="UP000481153">
    <property type="component" value="Unassembled WGS sequence"/>
</dbReference>
<evidence type="ECO:0008006" key="5">
    <source>
        <dbReference type="Google" id="ProtNLM"/>
    </source>
</evidence>
<dbReference type="EMBL" id="VJMJ01000189">
    <property type="protein sequence ID" value="KAF0727745.1"/>
    <property type="molecule type" value="Genomic_DNA"/>
</dbReference>
<dbReference type="AlphaFoldDB" id="A0A6G0WKH7"/>
<proteinExistence type="predicted"/>
<sequence>MFGVFLVWNLIVLLWSRHSTDSSNNAQASDNLPTTEIPSLSSNSSEEQWPSAPNVTYSTSSSTFNATTNATNATDASSNVIKYYFPKFVARGAVSPVPTTATCGIPRRAKSANEIVYLTIDDGPSVSGRLNLLSVLEQINNRTDSSGKRVTPAYITFMESGYNFCGPQTANIINLDCAKGAYEEALSGLVWTIKQGHVIAAHSDTHFYDPSAGFCNYLKMNAITKIEPKYAQCGKDPAADMVRGALRLDSALNNETYWETDAERAAWKKAISTLWLYARLPCTNTWKLPGVDTVIGLRREDQGAEKDARMKTGDLLLGGKLPCRNETKPWNVIGWDAEWRLDAKTTYDIQKEKCNVVKDITNQFDRKDKWGPKPNNVVLLTHDHFFADMFKATIFRDVIVELQQLGYTLGTIDQYPI</sequence>
<comment type="caution">
    <text evidence="3">The sequence shown here is derived from an EMBL/GenBank/DDBJ whole genome shotgun (WGS) entry which is preliminary data.</text>
</comment>
<name>A0A6G0WKH7_9STRA</name>
<dbReference type="VEuPathDB" id="FungiDB:AeMF1_012955"/>
<dbReference type="Gene3D" id="3.20.20.370">
    <property type="entry name" value="Glycoside hydrolase/deacetylase"/>
    <property type="match status" value="1"/>
</dbReference>
<dbReference type="InterPro" id="IPR011330">
    <property type="entry name" value="Glyco_hydro/deAcase_b/a-brl"/>
</dbReference>
<dbReference type="SUPFAM" id="SSF88713">
    <property type="entry name" value="Glycoside hydrolase/deacetylase"/>
    <property type="match status" value="1"/>
</dbReference>
<evidence type="ECO:0000313" key="4">
    <source>
        <dbReference type="Proteomes" id="UP000481153"/>
    </source>
</evidence>
<accession>A0A6G0WKH7</accession>
<organism evidence="3 4">
    <name type="scientific">Aphanomyces euteiches</name>
    <dbReference type="NCBI Taxonomy" id="100861"/>
    <lineage>
        <taxon>Eukaryota</taxon>
        <taxon>Sar</taxon>
        <taxon>Stramenopiles</taxon>
        <taxon>Oomycota</taxon>
        <taxon>Saprolegniomycetes</taxon>
        <taxon>Saprolegniales</taxon>
        <taxon>Verrucalvaceae</taxon>
        <taxon>Aphanomyces</taxon>
    </lineage>
</organism>
<protein>
    <recommendedName>
        <fullName evidence="5">NodB homology domain-containing protein</fullName>
    </recommendedName>
</protein>
<reference evidence="3 4" key="1">
    <citation type="submission" date="2019-07" db="EMBL/GenBank/DDBJ databases">
        <title>Genomics analysis of Aphanomyces spp. identifies a new class of oomycete effector associated with host adaptation.</title>
        <authorList>
            <person name="Gaulin E."/>
        </authorList>
    </citation>
    <scope>NUCLEOTIDE SEQUENCE [LARGE SCALE GENOMIC DNA]</scope>
    <source>
        <strain evidence="3 4">ATCC 201684</strain>
    </source>
</reference>
<evidence type="ECO:0000256" key="2">
    <source>
        <dbReference type="SAM" id="SignalP"/>
    </source>
</evidence>
<feature type="signal peptide" evidence="2">
    <location>
        <begin position="1"/>
        <end position="22"/>
    </location>
</feature>
<evidence type="ECO:0000313" key="3">
    <source>
        <dbReference type="EMBL" id="KAF0727745.1"/>
    </source>
</evidence>